<comment type="caution">
    <text evidence="1">The sequence shown here is derived from an EMBL/GenBank/DDBJ whole genome shotgun (WGS) entry which is preliminary data.</text>
</comment>
<accession>A0A432LJJ0</accession>
<keyword evidence="2" id="KW-1185">Reference proteome</keyword>
<proteinExistence type="predicted"/>
<evidence type="ECO:0000313" key="2">
    <source>
        <dbReference type="Proteomes" id="UP000278983"/>
    </source>
</evidence>
<sequence length="87" mass="10427">MNKKVLFEGKVTLGDRVVDFRIYKNEGDDVLTHYSYDFNPQVRDKEQIDFHIGETMCAETLERLLFRFQIYQSEFTTIVEERPNPNF</sequence>
<name>A0A432LJJ0_9BACT</name>
<gene>
    <name evidence="1" type="ORF">EHV08_03075</name>
</gene>
<organism evidence="1 2">
    <name type="scientific">Prevotella koreensis</name>
    <dbReference type="NCBI Taxonomy" id="2490854"/>
    <lineage>
        <taxon>Bacteria</taxon>
        <taxon>Pseudomonadati</taxon>
        <taxon>Bacteroidota</taxon>
        <taxon>Bacteroidia</taxon>
        <taxon>Bacteroidales</taxon>
        <taxon>Prevotellaceae</taxon>
        <taxon>Prevotella</taxon>
    </lineage>
</organism>
<dbReference type="Proteomes" id="UP000278983">
    <property type="component" value="Unassembled WGS sequence"/>
</dbReference>
<evidence type="ECO:0000313" key="1">
    <source>
        <dbReference type="EMBL" id="RUL58848.1"/>
    </source>
</evidence>
<reference evidence="1 2" key="1">
    <citation type="submission" date="2018-12" db="EMBL/GenBank/DDBJ databases">
        <title>Genome sequencing of Prevotella sp. KCOM 3155 (= JS262).</title>
        <authorList>
            <person name="Kook J.-K."/>
            <person name="Park S.-N."/>
            <person name="Lim Y.K."/>
        </authorList>
    </citation>
    <scope>NUCLEOTIDE SEQUENCE [LARGE SCALE GENOMIC DNA]</scope>
    <source>
        <strain evidence="1 2">KCOM 3155</strain>
    </source>
</reference>
<protein>
    <submittedName>
        <fullName evidence="1">Uncharacterized protein</fullName>
    </submittedName>
</protein>
<dbReference type="AlphaFoldDB" id="A0A432LJJ0"/>
<dbReference type="RefSeq" id="WP_126677901.1">
    <property type="nucleotide sequence ID" value="NZ_RYYU01000001.1"/>
</dbReference>
<dbReference type="EMBL" id="RYYU01000001">
    <property type="protein sequence ID" value="RUL58848.1"/>
    <property type="molecule type" value="Genomic_DNA"/>
</dbReference>